<keyword evidence="1" id="KW-0472">Membrane</keyword>
<dbReference type="EMBL" id="AP025226">
    <property type="protein sequence ID" value="BDB97890.1"/>
    <property type="molecule type" value="Genomic_DNA"/>
</dbReference>
<protein>
    <submittedName>
        <fullName evidence="2">Uncharacterized protein</fullName>
    </submittedName>
</protein>
<dbReference type="GeneID" id="68865650"/>
<keyword evidence="3" id="KW-1185">Reference proteome</keyword>
<keyword evidence="1" id="KW-0812">Transmembrane</keyword>
<dbReference type="Proteomes" id="UP001319921">
    <property type="component" value="Chromosome"/>
</dbReference>
<evidence type="ECO:0000256" key="1">
    <source>
        <dbReference type="SAM" id="Phobius"/>
    </source>
</evidence>
<proteinExistence type="predicted"/>
<sequence>MLGKIVVVLIIILIVAFVITHFNLFYHPQTPVTKSEESTLVKDIITYQFTISTNSSTKYTVPIKLPSYGNVTVKISGNKFNLSILDNSYLVYSGLINGYFERSFTGNGTLYLVFSSESGVYANVTLTEVYY</sequence>
<evidence type="ECO:0000313" key="3">
    <source>
        <dbReference type="Proteomes" id="UP001319921"/>
    </source>
</evidence>
<reference evidence="2 3" key="1">
    <citation type="journal article" date="2022" name="Microbiol. Resour. Announc.">
        <title>Complete Genome Sequence of the Hyperthermophilic and Acidophilic Archaeon Saccharolobus caldissimus Strain HS-3T.</title>
        <authorList>
            <person name="Sakai H.D."/>
            <person name="Kurosawa N."/>
        </authorList>
    </citation>
    <scope>NUCLEOTIDE SEQUENCE [LARGE SCALE GENOMIC DNA]</scope>
    <source>
        <strain evidence="2 3">JCM32116</strain>
    </source>
</reference>
<gene>
    <name evidence="2" type="ORF">SACC_09070</name>
</gene>
<organism evidence="2 3">
    <name type="scientific">Saccharolobus caldissimus</name>
    <dbReference type="NCBI Taxonomy" id="1702097"/>
    <lineage>
        <taxon>Archaea</taxon>
        <taxon>Thermoproteota</taxon>
        <taxon>Thermoprotei</taxon>
        <taxon>Sulfolobales</taxon>
        <taxon>Sulfolobaceae</taxon>
        <taxon>Saccharolobus</taxon>
    </lineage>
</organism>
<dbReference type="RefSeq" id="WP_229571853.1">
    <property type="nucleotide sequence ID" value="NZ_AP025226.1"/>
</dbReference>
<keyword evidence="1" id="KW-1133">Transmembrane helix</keyword>
<name>A0AAQ4CQ09_9CREN</name>
<accession>A0AAQ4CQ09</accession>
<feature type="transmembrane region" description="Helical" evidence="1">
    <location>
        <begin position="6"/>
        <end position="26"/>
    </location>
</feature>
<dbReference type="KEGG" id="scas:SACC_09070"/>
<dbReference type="AlphaFoldDB" id="A0AAQ4CQ09"/>
<evidence type="ECO:0000313" key="2">
    <source>
        <dbReference type="EMBL" id="BDB97890.1"/>
    </source>
</evidence>